<protein>
    <recommendedName>
        <fullName evidence="7">Insulinase family protein</fullName>
    </recommendedName>
</protein>
<accession>A0A2G9C8T4</accession>
<reference evidence="5 6" key="1">
    <citation type="submission" date="2017-11" db="EMBL/GenBank/DDBJ databases">
        <title>Draft genome sequence of Mitsuaria sp. HWN-4.</title>
        <authorList>
            <person name="Gundlapally S.R."/>
        </authorList>
    </citation>
    <scope>NUCLEOTIDE SEQUENCE [LARGE SCALE GENOMIC DNA]</scope>
    <source>
        <strain evidence="5 6">HWN-4</strain>
    </source>
</reference>
<keyword evidence="6" id="KW-1185">Reference proteome</keyword>
<evidence type="ECO:0000259" key="4">
    <source>
        <dbReference type="Pfam" id="PF05193"/>
    </source>
</evidence>
<dbReference type="Gene3D" id="3.30.830.10">
    <property type="entry name" value="Metalloenzyme, LuxS/M16 peptidase-like"/>
    <property type="match status" value="2"/>
</dbReference>
<evidence type="ECO:0000256" key="1">
    <source>
        <dbReference type="ARBA" id="ARBA00007261"/>
    </source>
</evidence>
<dbReference type="InterPro" id="IPR011765">
    <property type="entry name" value="Pept_M16_N"/>
</dbReference>
<dbReference type="Pfam" id="PF00675">
    <property type="entry name" value="Peptidase_M16"/>
    <property type="match status" value="1"/>
</dbReference>
<dbReference type="PANTHER" id="PTHR11851">
    <property type="entry name" value="METALLOPROTEASE"/>
    <property type="match status" value="1"/>
</dbReference>
<dbReference type="InterPro" id="IPR007863">
    <property type="entry name" value="Peptidase_M16_C"/>
</dbReference>
<feature type="domain" description="Peptidase M16 N-terminal" evidence="3">
    <location>
        <begin position="26"/>
        <end position="156"/>
    </location>
</feature>
<organism evidence="5 6">
    <name type="scientific">Roseateles chitinivorans</name>
    <dbReference type="NCBI Taxonomy" id="2917965"/>
    <lineage>
        <taxon>Bacteria</taxon>
        <taxon>Pseudomonadati</taxon>
        <taxon>Pseudomonadota</taxon>
        <taxon>Betaproteobacteria</taxon>
        <taxon>Burkholderiales</taxon>
        <taxon>Sphaerotilaceae</taxon>
        <taxon>Roseateles</taxon>
    </lineage>
</organism>
<evidence type="ECO:0000259" key="3">
    <source>
        <dbReference type="Pfam" id="PF00675"/>
    </source>
</evidence>
<dbReference type="InterPro" id="IPR011249">
    <property type="entry name" value="Metalloenz_LuxS/M16"/>
</dbReference>
<dbReference type="Pfam" id="PF05193">
    <property type="entry name" value="Peptidase_M16_C"/>
    <property type="match status" value="1"/>
</dbReference>
<proteinExistence type="inferred from homology"/>
<sequence>MPAMSAPPLEPQRLPNGLLWLARPVPGTQVAVRVVYRCGGRDDPTGRSGLSHLVLRLIAGASRYLAPGQFHRLIASAGGRTRIEIDEDFAALQTTVPAPQLERVLWAEAERMSNPRMDPDTLASAGLQLRQAVQEPLLNPYARLDLAVQRHGYLTHPYQRGALGDPEQLKDLDIDAVRAFHAARFGCDRALLVVTGAFDEGALARWVMHYFGSIRPPMPPSAVPAVLPSASATPASGLPAVSASVPAMPLTAASPAASPAAFPAAAAEPRELREARRPQSQTLKLSLAQAPLPAAALVWQVPRADDPSLPTWQLAHALLGLGRSGRLTDTLVDEKALAHQLSLRLDSHRDAGLLVAQALAAHGQTAAPLAQALQQEVLRLADEAITDEELGKAKALLRRETLSAEWTADRQARALGTAWAVRGDAGAPAKDMAMWIKLSGADVQQFWRRQVVQAPVLTLLADVGAAAGVAA</sequence>
<gene>
    <name evidence="5" type="ORF">CS062_12715</name>
</gene>
<feature type="domain" description="Peptidase M16 C-terminal" evidence="4">
    <location>
        <begin position="172"/>
        <end position="397"/>
    </location>
</feature>
<feature type="region of interest" description="Disordered" evidence="2">
    <location>
        <begin position="261"/>
        <end position="280"/>
    </location>
</feature>
<dbReference type="EMBL" id="PEOG01000030">
    <property type="protein sequence ID" value="PIM52861.1"/>
    <property type="molecule type" value="Genomic_DNA"/>
</dbReference>
<dbReference type="Proteomes" id="UP000231501">
    <property type="component" value="Unassembled WGS sequence"/>
</dbReference>
<evidence type="ECO:0000256" key="2">
    <source>
        <dbReference type="SAM" id="MobiDB-lite"/>
    </source>
</evidence>
<evidence type="ECO:0000313" key="6">
    <source>
        <dbReference type="Proteomes" id="UP000231501"/>
    </source>
</evidence>
<comment type="similarity">
    <text evidence="1">Belongs to the peptidase M16 family.</text>
</comment>
<evidence type="ECO:0008006" key="7">
    <source>
        <dbReference type="Google" id="ProtNLM"/>
    </source>
</evidence>
<name>A0A2G9C8T4_9BURK</name>
<dbReference type="SUPFAM" id="SSF63411">
    <property type="entry name" value="LuxS/MPP-like metallohydrolase"/>
    <property type="match status" value="2"/>
</dbReference>
<comment type="caution">
    <text evidence="5">The sequence shown here is derived from an EMBL/GenBank/DDBJ whole genome shotgun (WGS) entry which is preliminary data.</text>
</comment>
<feature type="compositionally biased region" description="Basic and acidic residues" evidence="2">
    <location>
        <begin position="268"/>
        <end position="277"/>
    </location>
</feature>
<dbReference type="PANTHER" id="PTHR11851:SF49">
    <property type="entry name" value="MITOCHONDRIAL-PROCESSING PEPTIDASE SUBUNIT ALPHA"/>
    <property type="match status" value="1"/>
</dbReference>
<dbReference type="GO" id="GO:0046872">
    <property type="term" value="F:metal ion binding"/>
    <property type="evidence" value="ECO:0007669"/>
    <property type="project" value="InterPro"/>
</dbReference>
<dbReference type="InterPro" id="IPR050361">
    <property type="entry name" value="MPP/UQCRC_Complex"/>
</dbReference>
<evidence type="ECO:0000313" key="5">
    <source>
        <dbReference type="EMBL" id="PIM52861.1"/>
    </source>
</evidence>
<dbReference type="AlphaFoldDB" id="A0A2G9C8T4"/>